<dbReference type="Proteomes" id="UP000639772">
    <property type="component" value="Unassembled WGS sequence"/>
</dbReference>
<dbReference type="InterPro" id="IPR030182">
    <property type="entry name" value="PUP_plant"/>
</dbReference>
<comment type="caution">
    <text evidence="8">The sequence shown here is derived from an EMBL/GenBank/DDBJ whole genome shotgun (WGS) entry which is preliminary data.</text>
</comment>
<name>A0A835V4B9_VANPL</name>
<keyword evidence="6 7" id="KW-0472">Membrane</keyword>
<feature type="transmembrane region" description="Helical" evidence="7">
    <location>
        <begin position="35"/>
        <end position="57"/>
    </location>
</feature>
<evidence type="ECO:0000256" key="3">
    <source>
        <dbReference type="ARBA" id="ARBA00022448"/>
    </source>
</evidence>
<dbReference type="PANTHER" id="PTHR31376">
    <property type="entry name" value="OS09G0467300 PROTEIN-RELATED"/>
    <property type="match status" value="1"/>
</dbReference>
<proteinExistence type="inferred from homology"/>
<dbReference type="EMBL" id="JADCNM010000005">
    <property type="protein sequence ID" value="KAG0483250.1"/>
    <property type="molecule type" value="Genomic_DNA"/>
</dbReference>
<evidence type="ECO:0000256" key="4">
    <source>
        <dbReference type="ARBA" id="ARBA00022692"/>
    </source>
</evidence>
<dbReference type="AlphaFoldDB" id="A0A835V4B9"/>
<accession>A0A835V4B9</accession>
<dbReference type="PANTHER" id="PTHR31376:SF10">
    <property type="entry name" value="PURINE PERMEASE 5-RELATED"/>
    <property type="match status" value="1"/>
</dbReference>
<reference evidence="8 9" key="1">
    <citation type="journal article" date="2020" name="Nat. Food">
        <title>A phased Vanilla planifolia genome enables genetic improvement of flavour and production.</title>
        <authorList>
            <person name="Hasing T."/>
            <person name="Tang H."/>
            <person name="Brym M."/>
            <person name="Khazi F."/>
            <person name="Huang T."/>
            <person name="Chambers A.H."/>
        </authorList>
    </citation>
    <scope>NUCLEOTIDE SEQUENCE [LARGE SCALE GENOMIC DNA]</scope>
    <source>
        <tissue evidence="8">Leaf</tissue>
    </source>
</reference>
<dbReference type="Pfam" id="PF16913">
    <property type="entry name" value="PUNUT"/>
    <property type="match status" value="1"/>
</dbReference>
<evidence type="ECO:0000256" key="2">
    <source>
        <dbReference type="ARBA" id="ARBA00006213"/>
    </source>
</evidence>
<comment type="similarity">
    <text evidence="2">Belongs to the purine permeases (TC 2.A.7.14) family.</text>
</comment>
<dbReference type="OrthoDB" id="1912676at2759"/>
<evidence type="ECO:0000256" key="7">
    <source>
        <dbReference type="SAM" id="Phobius"/>
    </source>
</evidence>
<evidence type="ECO:0000313" key="8">
    <source>
        <dbReference type="EMBL" id="KAG0483250.1"/>
    </source>
</evidence>
<feature type="transmembrane region" description="Helical" evidence="7">
    <location>
        <begin position="69"/>
        <end position="92"/>
    </location>
</feature>
<sequence length="121" mass="13629">MSLVKHTQTSFDKLRKTHVFIKSARETYGERPATFWIQLAISSSFMLVAFPASSILSRLYFTDGGKSKWIVSWVAVAGWPLTALFLTPAYVLGKVSPSPLPLLLCLLLLHWLFLLFLDSLL</sequence>
<keyword evidence="3" id="KW-0813">Transport</keyword>
<evidence type="ECO:0000313" key="9">
    <source>
        <dbReference type="Proteomes" id="UP000639772"/>
    </source>
</evidence>
<keyword evidence="4 7" id="KW-0812">Transmembrane</keyword>
<comment type="subcellular location">
    <subcellularLocation>
        <location evidence="1">Membrane</location>
    </subcellularLocation>
</comment>
<protein>
    <submittedName>
        <fullName evidence="8">Uncharacterized protein</fullName>
    </submittedName>
</protein>
<dbReference type="GO" id="GO:0016020">
    <property type="term" value="C:membrane"/>
    <property type="evidence" value="ECO:0007669"/>
    <property type="project" value="UniProtKB-SubCell"/>
</dbReference>
<dbReference type="GO" id="GO:0005345">
    <property type="term" value="F:purine nucleobase transmembrane transporter activity"/>
    <property type="evidence" value="ECO:0007669"/>
    <property type="project" value="UniProtKB-ARBA"/>
</dbReference>
<dbReference type="GO" id="GO:0015211">
    <property type="term" value="F:purine nucleoside transmembrane transporter activity"/>
    <property type="evidence" value="ECO:0007669"/>
    <property type="project" value="InterPro"/>
</dbReference>
<evidence type="ECO:0000256" key="1">
    <source>
        <dbReference type="ARBA" id="ARBA00004370"/>
    </source>
</evidence>
<gene>
    <name evidence="8" type="ORF">HPP92_011334</name>
</gene>
<evidence type="ECO:0000256" key="6">
    <source>
        <dbReference type="ARBA" id="ARBA00023136"/>
    </source>
</evidence>
<evidence type="ECO:0000256" key="5">
    <source>
        <dbReference type="ARBA" id="ARBA00022989"/>
    </source>
</evidence>
<keyword evidence="5 7" id="KW-1133">Transmembrane helix</keyword>
<organism evidence="8 9">
    <name type="scientific">Vanilla planifolia</name>
    <name type="common">Vanilla</name>
    <dbReference type="NCBI Taxonomy" id="51239"/>
    <lineage>
        <taxon>Eukaryota</taxon>
        <taxon>Viridiplantae</taxon>
        <taxon>Streptophyta</taxon>
        <taxon>Embryophyta</taxon>
        <taxon>Tracheophyta</taxon>
        <taxon>Spermatophyta</taxon>
        <taxon>Magnoliopsida</taxon>
        <taxon>Liliopsida</taxon>
        <taxon>Asparagales</taxon>
        <taxon>Orchidaceae</taxon>
        <taxon>Vanilloideae</taxon>
        <taxon>Vanilleae</taxon>
        <taxon>Vanilla</taxon>
    </lineage>
</organism>
<feature type="transmembrane region" description="Helical" evidence="7">
    <location>
        <begin position="98"/>
        <end position="117"/>
    </location>
</feature>